<organism evidence="1 2">
    <name type="scientific">Arenibacter nanhaiticus</name>
    <dbReference type="NCBI Taxonomy" id="558155"/>
    <lineage>
        <taxon>Bacteria</taxon>
        <taxon>Pseudomonadati</taxon>
        <taxon>Bacteroidota</taxon>
        <taxon>Flavobacteriia</taxon>
        <taxon>Flavobacteriales</taxon>
        <taxon>Flavobacteriaceae</taxon>
        <taxon>Arenibacter</taxon>
    </lineage>
</organism>
<accession>A0A1M6JB84</accession>
<dbReference type="AlphaFoldDB" id="A0A1M6JB84"/>
<sequence length="139" mass="15721">MIIRENSAMDSKLSVLGKLDTEAFSDETTLLNEKISLETHWKKTLRTTKHFGFFYNPEIGTIYIAGPLAPIFLHEVDGKKLGAMSSGPYGILRGLDFKEEEALRLLRTLHKGGYLIVVRAFDEELKYIENSLQDLDKSA</sequence>
<name>A0A1M6JB84_9FLAO</name>
<dbReference type="Proteomes" id="UP000184231">
    <property type="component" value="Unassembled WGS sequence"/>
</dbReference>
<dbReference type="EMBL" id="FQYX01000021">
    <property type="protein sequence ID" value="SHJ43931.1"/>
    <property type="molecule type" value="Genomic_DNA"/>
</dbReference>
<evidence type="ECO:0000313" key="2">
    <source>
        <dbReference type="Proteomes" id="UP000184231"/>
    </source>
</evidence>
<keyword evidence="2" id="KW-1185">Reference proteome</keyword>
<reference evidence="1 2" key="1">
    <citation type="submission" date="2016-11" db="EMBL/GenBank/DDBJ databases">
        <authorList>
            <person name="Jaros S."/>
            <person name="Januszkiewicz K."/>
            <person name="Wedrychowicz H."/>
        </authorList>
    </citation>
    <scope>NUCLEOTIDE SEQUENCE [LARGE SCALE GENOMIC DNA]</scope>
    <source>
        <strain evidence="1 2">CGMCC 1.8863</strain>
    </source>
</reference>
<gene>
    <name evidence="1" type="ORF">SAMN04487911_12134</name>
</gene>
<protein>
    <submittedName>
        <fullName evidence="1">Uncharacterized protein</fullName>
    </submittedName>
</protein>
<evidence type="ECO:0000313" key="1">
    <source>
        <dbReference type="EMBL" id="SHJ43931.1"/>
    </source>
</evidence>
<proteinExistence type="predicted"/>